<gene>
    <name evidence="1" type="ORF">IPH26_14900</name>
</gene>
<dbReference type="SUPFAM" id="SSF53335">
    <property type="entry name" value="S-adenosyl-L-methionine-dependent methyltransferases"/>
    <property type="match status" value="1"/>
</dbReference>
<dbReference type="Proteomes" id="UP000807785">
    <property type="component" value="Unassembled WGS sequence"/>
</dbReference>
<dbReference type="GO" id="GO:0032259">
    <property type="term" value="P:methylation"/>
    <property type="evidence" value="ECO:0007669"/>
    <property type="project" value="UniProtKB-KW"/>
</dbReference>
<dbReference type="Gene3D" id="3.40.50.150">
    <property type="entry name" value="Vaccinia Virus protein VP39"/>
    <property type="match status" value="1"/>
</dbReference>
<accession>A0A9D7HLI2</accession>
<keyword evidence="1" id="KW-0489">Methyltransferase</keyword>
<dbReference type="GO" id="GO:0008168">
    <property type="term" value="F:methyltransferase activity"/>
    <property type="evidence" value="ECO:0007669"/>
    <property type="project" value="UniProtKB-KW"/>
</dbReference>
<organism evidence="1 2">
    <name type="scientific">Candidatus Methylophosphatis roskildensis</name>
    <dbReference type="NCBI Taxonomy" id="2899263"/>
    <lineage>
        <taxon>Bacteria</taxon>
        <taxon>Pseudomonadati</taxon>
        <taxon>Pseudomonadota</taxon>
        <taxon>Betaproteobacteria</taxon>
        <taxon>Nitrosomonadales</taxon>
        <taxon>Sterolibacteriaceae</taxon>
        <taxon>Candidatus Methylophosphatis</taxon>
    </lineage>
</organism>
<evidence type="ECO:0000313" key="1">
    <source>
        <dbReference type="EMBL" id="MBK6974167.1"/>
    </source>
</evidence>
<comment type="caution">
    <text evidence="1">The sequence shown here is derived from an EMBL/GenBank/DDBJ whole genome shotgun (WGS) entry which is preliminary data.</text>
</comment>
<dbReference type="Pfam" id="PF13578">
    <property type="entry name" value="Methyltransf_24"/>
    <property type="match status" value="1"/>
</dbReference>
<proteinExistence type="predicted"/>
<reference evidence="1" key="1">
    <citation type="submission" date="2020-10" db="EMBL/GenBank/DDBJ databases">
        <title>Connecting structure to function with the recovery of over 1000 high-quality activated sludge metagenome-assembled genomes encoding full-length rRNA genes using long-read sequencing.</title>
        <authorList>
            <person name="Singleton C.M."/>
            <person name="Petriglieri F."/>
            <person name="Kristensen J.M."/>
            <person name="Kirkegaard R.H."/>
            <person name="Michaelsen T.Y."/>
            <person name="Andersen M.H."/>
            <person name="Karst S.M."/>
            <person name="Dueholm M.S."/>
            <person name="Nielsen P.H."/>
            <person name="Albertsen M."/>
        </authorList>
    </citation>
    <scope>NUCLEOTIDE SEQUENCE</scope>
    <source>
        <strain evidence="1">Bjer_18-Q3-R1-45_BAT3C.347</strain>
    </source>
</reference>
<evidence type="ECO:0000313" key="2">
    <source>
        <dbReference type="Proteomes" id="UP000807785"/>
    </source>
</evidence>
<dbReference type="InterPro" id="IPR029063">
    <property type="entry name" value="SAM-dependent_MTases_sf"/>
</dbReference>
<sequence length="254" mass="28207">MSSRSMRFRQHTHNRFWWHWAPATDYVPIPYSFLSDSEWELMQAWFDDTGIRYRNPGEANVPPLSMLIGLISGNGIQRIVQCGHYAGYSTLLLGFLLRQMGHRSSLYSIDIDEAVTAYTAGWVKRAGLDEFVRLEVSDSAQAQLPAQASSYFGGRAPQLVFIDSSHQYAHTIDELDLWYATLPQGGLIVLHDASRFAAAFDSTGQGGVFRAVSEWCAVNGVPSLMLNSFVEGGTPGDYPYLDGCGLAIIQKNRA</sequence>
<keyword evidence="1" id="KW-0808">Transferase</keyword>
<dbReference type="EMBL" id="JADJEV010000004">
    <property type="protein sequence ID" value="MBK6974167.1"/>
    <property type="molecule type" value="Genomic_DNA"/>
</dbReference>
<dbReference type="AlphaFoldDB" id="A0A9D7HLI2"/>
<protein>
    <submittedName>
        <fullName evidence="1">Class I SAM-dependent methyltransferase</fullName>
    </submittedName>
</protein>
<name>A0A9D7HLI2_9PROT</name>